<dbReference type="PANTHER" id="PTHR21272">
    <property type="entry name" value="CATABOLIC 3-DEHYDROQUINASE"/>
    <property type="match status" value="1"/>
</dbReference>
<feature type="binding site" evidence="8 10">
    <location>
        <position position="80"/>
    </location>
    <ligand>
        <name>substrate</name>
    </ligand>
</feature>
<dbReference type="CDD" id="cd00466">
    <property type="entry name" value="DHQase_II"/>
    <property type="match status" value="1"/>
</dbReference>
<comment type="catalytic activity">
    <reaction evidence="1 8">
        <text>3-dehydroquinate = 3-dehydroshikimate + H2O</text>
        <dbReference type="Rhea" id="RHEA:21096"/>
        <dbReference type="ChEBI" id="CHEBI:15377"/>
        <dbReference type="ChEBI" id="CHEBI:16630"/>
        <dbReference type="ChEBI" id="CHEBI:32364"/>
        <dbReference type="EC" id="4.2.1.10"/>
    </reaction>
</comment>
<dbReference type="Pfam" id="PF01220">
    <property type="entry name" value="DHquinase_II"/>
    <property type="match status" value="1"/>
</dbReference>
<dbReference type="EC" id="4.2.1.10" evidence="5 8"/>
<evidence type="ECO:0000256" key="11">
    <source>
        <dbReference type="PIRSR" id="PIRSR001399-3"/>
    </source>
</evidence>
<comment type="subunit">
    <text evidence="4 8">Homododecamer.</text>
</comment>
<proteinExistence type="inferred from homology"/>
<evidence type="ECO:0000256" key="3">
    <source>
        <dbReference type="ARBA" id="ARBA00011037"/>
    </source>
</evidence>
<evidence type="ECO:0000256" key="10">
    <source>
        <dbReference type="PIRSR" id="PIRSR001399-2"/>
    </source>
</evidence>
<dbReference type="PIRSF" id="PIRSF001399">
    <property type="entry name" value="DHquinase_II"/>
    <property type="match status" value="1"/>
</dbReference>
<comment type="function">
    <text evidence="8">Catalyzes a trans-dehydration via an enolate intermediate.</text>
</comment>
<dbReference type="InterPro" id="IPR001874">
    <property type="entry name" value="DHquinase_II"/>
</dbReference>
<dbReference type="GO" id="GO:0003855">
    <property type="term" value="F:3-dehydroquinate dehydratase activity"/>
    <property type="evidence" value="ECO:0007669"/>
    <property type="project" value="UniProtKB-UniRule"/>
</dbReference>
<dbReference type="RefSeq" id="WP_007828509.1">
    <property type="nucleotide sequence ID" value="NZ_JAVRER010000025.1"/>
</dbReference>
<comment type="caution">
    <text evidence="12">The sequence shown here is derived from an EMBL/GenBank/DDBJ whole genome shotgun (WGS) entry which is preliminary data.</text>
</comment>
<name>A0ABD5EAA6_9ACTN</name>
<evidence type="ECO:0000256" key="9">
    <source>
        <dbReference type="PIRSR" id="PIRSR001399-1"/>
    </source>
</evidence>
<dbReference type="NCBIfam" id="TIGR01088">
    <property type="entry name" value="aroQ"/>
    <property type="match status" value="1"/>
</dbReference>
<gene>
    <name evidence="8 12" type="primary">aroQ</name>
    <name evidence="12" type="ORF">RM574_17040</name>
</gene>
<accession>A0ABD5EAA6</accession>
<evidence type="ECO:0000256" key="2">
    <source>
        <dbReference type="ARBA" id="ARBA00004902"/>
    </source>
</evidence>
<dbReference type="PROSITE" id="PS01029">
    <property type="entry name" value="DEHYDROQUINASE_II"/>
    <property type="match status" value="1"/>
</dbReference>
<feature type="binding site" evidence="8 10">
    <location>
        <position position="86"/>
    </location>
    <ligand>
        <name>substrate</name>
    </ligand>
</feature>
<dbReference type="PANTHER" id="PTHR21272:SF3">
    <property type="entry name" value="CATABOLIC 3-DEHYDROQUINASE"/>
    <property type="match status" value="1"/>
</dbReference>
<evidence type="ECO:0000313" key="12">
    <source>
        <dbReference type="EMBL" id="MDT0417195.1"/>
    </source>
</evidence>
<evidence type="ECO:0000256" key="4">
    <source>
        <dbReference type="ARBA" id="ARBA00011193"/>
    </source>
</evidence>
<dbReference type="HAMAP" id="MF_00169">
    <property type="entry name" value="AroQ"/>
    <property type="match status" value="1"/>
</dbReference>
<reference evidence="13" key="1">
    <citation type="submission" date="2023-07" db="EMBL/GenBank/DDBJ databases">
        <title>30 novel species of actinomycetes from the DSMZ collection.</title>
        <authorList>
            <person name="Nouioui I."/>
        </authorList>
    </citation>
    <scope>NUCLEOTIDE SEQUENCE [LARGE SCALE GENOMIC DNA]</scope>
    <source>
        <strain evidence="13">DSM 41982</strain>
    </source>
</reference>
<dbReference type="NCBIfam" id="NF003806">
    <property type="entry name" value="PRK05395.1-3"/>
    <property type="match status" value="1"/>
</dbReference>
<dbReference type="GO" id="GO:0009423">
    <property type="term" value="P:chorismate biosynthetic process"/>
    <property type="evidence" value="ECO:0007669"/>
    <property type="project" value="UniProtKB-UniRule"/>
</dbReference>
<feature type="active site" description="Proton donor" evidence="8 9">
    <location>
        <position position="107"/>
    </location>
</feature>
<keyword evidence="6 8" id="KW-0057">Aromatic amino acid biosynthesis</keyword>
<dbReference type="GO" id="GO:0008652">
    <property type="term" value="P:amino acid biosynthetic process"/>
    <property type="evidence" value="ECO:0007669"/>
    <property type="project" value="UniProtKB-KW"/>
</dbReference>
<sequence>MPHTFTTAPLMVLNGPNLNLLGKRQPEVYGTDTLADVEALCARTAERLGGRADARQSNHEGQLVDWVHEAREHHCGIVINPAAYSHTSVALLDALQACEGLPVVEVHLSNIHKREQFRHHSYVSLRADAVIAGCGLQGYGFAVERVAALLG</sequence>
<dbReference type="NCBIfam" id="NF003805">
    <property type="entry name" value="PRK05395.1-2"/>
    <property type="match status" value="1"/>
</dbReference>
<evidence type="ECO:0000313" key="13">
    <source>
        <dbReference type="Proteomes" id="UP001183607"/>
    </source>
</evidence>
<dbReference type="AlphaFoldDB" id="A0ABD5EAA6"/>
<feature type="active site" description="Proton acceptor" evidence="8 9">
    <location>
        <position position="29"/>
    </location>
</feature>
<comment type="pathway">
    <text evidence="2 8">Metabolic intermediate biosynthesis; chorismate biosynthesis; chorismate from D-erythrose 4-phosphate and phosphoenolpyruvate: step 3/7.</text>
</comment>
<evidence type="ECO:0000256" key="7">
    <source>
        <dbReference type="ARBA" id="ARBA00023239"/>
    </source>
</evidence>
<evidence type="ECO:0000256" key="5">
    <source>
        <dbReference type="ARBA" id="ARBA00012060"/>
    </source>
</evidence>
<evidence type="ECO:0000256" key="1">
    <source>
        <dbReference type="ARBA" id="ARBA00001864"/>
    </source>
</evidence>
<organism evidence="12 13">
    <name type="scientific">Streptomyces evansiae</name>
    <dbReference type="NCBI Taxonomy" id="3075535"/>
    <lineage>
        <taxon>Bacteria</taxon>
        <taxon>Bacillati</taxon>
        <taxon>Actinomycetota</taxon>
        <taxon>Actinomycetes</taxon>
        <taxon>Kitasatosporales</taxon>
        <taxon>Streptomycetaceae</taxon>
        <taxon>Streptomyces</taxon>
    </lineage>
</organism>
<protein>
    <recommendedName>
        <fullName evidence="5 8">3-dehydroquinate dehydratase</fullName>
        <shortName evidence="8">3-dehydroquinase</shortName>
        <ecNumber evidence="5 8">4.2.1.10</ecNumber>
    </recommendedName>
    <alternativeName>
        <fullName evidence="8">Type II DHQase</fullName>
    </alternativeName>
</protein>
<dbReference type="EMBL" id="JAVRER010000025">
    <property type="protein sequence ID" value="MDT0417195.1"/>
    <property type="molecule type" value="Genomic_DNA"/>
</dbReference>
<comment type="similarity">
    <text evidence="3 8">Belongs to the type-II 3-dehydroquinase family.</text>
</comment>
<dbReference type="GO" id="GO:0009073">
    <property type="term" value="P:aromatic amino acid family biosynthetic process"/>
    <property type="evidence" value="ECO:0007669"/>
    <property type="project" value="UniProtKB-KW"/>
</dbReference>
<feature type="site" description="Transition state stabilizer" evidence="8 11">
    <location>
        <position position="24"/>
    </location>
</feature>
<evidence type="ECO:0000256" key="8">
    <source>
        <dbReference type="HAMAP-Rule" id="MF_00169"/>
    </source>
</evidence>
<feature type="binding site" evidence="8 10">
    <location>
        <position position="118"/>
    </location>
    <ligand>
        <name>substrate</name>
    </ligand>
</feature>
<dbReference type="NCBIfam" id="NF003807">
    <property type="entry name" value="PRK05395.1-4"/>
    <property type="match status" value="1"/>
</dbReference>
<feature type="binding site" evidence="8 10">
    <location>
        <begin position="108"/>
        <end position="109"/>
    </location>
    <ligand>
        <name>substrate</name>
    </ligand>
</feature>
<dbReference type="SUPFAM" id="SSF52304">
    <property type="entry name" value="Type II 3-dehydroquinate dehydratase"/>
    <property type="match status" value="1"/>
</dbReference>
<evidence type="ECO:0000256" key="6">
    <source>
        <dbReference type="ARBA" id="ARBA00023141"/>
    </source>
</evidence>
<keyword evidence="8" id="KW-0028">Amino-acid biosynthesis</keyword>
<keyword evidence="7 8" id="KW-0456">Lyase</keyword>
<feature type="binding site" evidence="8 10">
    <location>
        <position position="93"/>
    </location>
    <ligand>
        <name>substrate</name>
    </ligand>
</feature>
<dbReference type="Proteomes" id="UP001183607">
    <property type="component" value="Unassembled WGS sequence"/>
</dbReference>
<dbReference type="InterPro" id="IPR036441">
    <property type="entry name" value="DHquinase_II_sf"/>
</dbReference>
<dbReference type="InterPro" id="IPR018509">
    <property type="entry name" value="DHquinase_II_CS"/>
</dbReference>
<dbReference type="Gene3D" id="3.40.50.9100">
    <property type="entry name" value="Dehydroquinase, class II"/>
    <property type="match status" value="1"/>
</dbReference>